<dbReference type="Pfam" id="PF02992">
    <property type="entry name" value="Transposase_21"/>
    <property type="match status" value="1"/>
</dbReference>
<dbReference type="PANTHER" id="PTHR10775:SF177">
    <property type="entry name" value="TNP2, PARTIAL"/>
    <property type="match status" value="1"/>
</dbReference>
<feature type="region of interest" description="Disordered" evidence="1">
    <location>
        <begin position="515"/>
        <end position="539"/>
    </location>
</feature>
<proteinExistence type="predicted"/>
<protein>
    <recommendedName>
        <fullName evidence="2">DUF4216 domain-containing protein</fullName>
    </recommendedName>
</protein>
<accession>A0ABQ7ULR1</accession>
<dbReference type="Pfam" id="PF13952">
    <property type="entry name" value="DUF4216"/>
    <property type="match status" value="1"/>
</dbReference>
<feature type="domain" description="DUF4216" evidence="2">
    <location>
        <begin position="424"/>
        <end position="496"/>
    </location>
</feature>
<gene>
    <name evidence="3" type="ORF">KY290_029792</name>
</gene>
<dbReference type="Proteomes" id="UP000826656">
    <property type="component" value="Unassembled WGS sequence"/>
</dbReference>
<organism evidence="3 4">
    <name type="scientific">Solanum tuberosum</name>
    <name type="common">Potato</name>
    <dbReference type="NCBI Taxonomy" id="4113"/>
    <lineage>
        <taxon>Eukaryota</taxon>
        <taxon>Viridiplantae</taxon>
        <taxon>Streptophyta</taxon>
        <taxon>Embryophyta</taxon>
        <taxon>Tracheophyta</taxon>
        <taxon>Spermatophyta</taxon>
        <taxon>Magnoliopsida</taxon>
        <taxon>eudicotyledons</taxon>
        <taxon>Gunneridae</taxon>
        <taxon>Pentapetalae</taxon>
        <taxon>asterids</taxon>
        <taxon>lamiids</taxon>
        <taxon>Solanales</taxon>
        <taxon>Solanaceae</taxon>
        <taxon>Solanoideae</taxon>
        <taxon>Solaneae</taxon>
        <taxon>Solanum</taxon>
    </lineage>
</organism>
<evidence type="ECO:0000256" key="1">
    <source>
        <dbReference type="SAM" id="MobiDB-lite"/>
    </source>
</evidence>
<dbReference type="InterPro" id="IPR004242">
    <property type="entry name" value="Transposase_21"/>
</dbReference>
<keyword evidence="4" id="KW-1185">Reference proteome</keyword>
<name>A0ABQ7ULR1_SOLTU</name>
<reference evidence="3 4" key="1">
    <citation type="journal article" date="2021" name="bioRxiv">
        <title>Chromosome-scale and haplotype-resolved genome assembly of a tetraploid potato cultivar.</title>
        <authorList>
            <person name="Sun H."/>
            <person name="Jiao W.-B."/>
            <person name="Krause K."/>
            <person name="Campoy J.A."/>
            <person name="Goel M."/>
            <person name="Folz-Donahue K."/>
            <person name="Kukat C."/>
            <person name="Huettel B."/>
            <person name="Schneeberger K."/>
        </authorList>
    </citation>
    <scope>NUCLEOTIDE SEQUENCE [LARGE SCALE GENOMIC DNA]</scope>
    <source>
        <strain evidence="3">SolTubOtavaFocal</strain>
        <tissue evidence="3">Leaves</tissue>
    </source>
</reference>
<dbReference type="PANTHER" id="PTHR10775">
    <property type="entry name" value="OS08G0208400 PROTEIN"/>
    <property type="match status" value="1"/>
</dbReference>
<comment type="caution">
    <text evidence="3">The sequence shown here is derived from an EMBL/GenBank/DDBJ whole genome shotgun (WGS) entry which is preliminary data.</text>
</comment>
<dbReference type="EMBL" id="JAIVGD010000019">
    <property type="protein sequence ID" value="KAH0750560.1"/>
    <property type="molecule type" value="Genomic_DNA"/>
</dbReference>
<dbReference type="InterPro" id="IPR025312">
    <property type="entry name" value="DUF4216"/>
</dbReference>
<evidence type="ECO:0000313" key="4">
    <source>
        <dbReference type="Proteomes" id="UP000826656"/>
    </source>
</evidence>
<evidence type="ECO:0000313" key="3">
    <source>
        <dbReference type="EMBL" id="KAH0750560.1"/>
    </source>
</evidence>
<sequence>MTWHKDERVDDEIMRHPADSMAWKSFDELHPSFALDPRNVRLGLTSDGFQPFRNSKTSHSIWPVVLIPYNLPPWLCMKQENFILSMIIPGPNGPGDAIDTYLQPLIEELKELWEVGIETYDASTRQNFKLHASLLWTINDFPAYGNLSGWSTKGKLACPCCKKDTSSIRLTNRKKQCFMGHRRYLPLSHKWRKETKTFDGNKEERAAPKICSGIEILDQVQDLEGIQLSKDPKKRKKISHEKRQDNWNKKSIFSELPYWKCLLLRHNLDVMHIEKNICDNIMGTIMNVQGKTKDTIKTRLDLQEMNIRSELHPIQNGEKIEVPTACYTLSPEDKHKLCLFLKNLKVAQLHKGDDSRMMEDLLSISRGPTQYLRRSNGYVVNGYRFHIEDYDKKLRTQNCGVVVLGENDKDSENLDYYGVLTNVIELQFLMDIRVVLFRCNWFDVYDEIKGVKKDEYDFVSVNPGRFLKINEPFVLANQASQVFYANDNSNKGWEVVMKTQPRDSFEIIEQMNDEVVELGSPSQKKRKRTSEVQDETSQD</sequence>
<evidence type="ECO:0000259" key="2">
    <source>
        <dbReference type="Pfam" id="PF13952"/>
    </source>
</evidence>